<evidence type="ECO:0000256" key="1">
    <source>
        <dbReference type="SAM" id="MobiDB-lite"/>
    </source>
</evidence>
<name>A0ABU0VU33_9RHOB</name>
<evidence type="ECO:0000313" key="3">
    <source>
        <dbReference type="EMBL" id="MDQ2065241.1"/>
    </source>
</evidence>
<evidence type="ECO:0000256" key="2">
    <source>
        <dbReference type="SAM" id="SignalP"/>
    </source>
</evidence>
<evidence type="ECO:0008006" key="5">
    <source>
        <dbReference type="Google" id="ProtNLM"/>
    </source>
</evidence>
<feature type="chain" id="PRO_5045881635" description="DUF2946 domain-containing protein" evidence="2">
    <location>
        <begin position="31"/>
        <end position="121"/>
    </location>
</feature>
<evidence type="ECO:0000313" key="4">
    <source>
        <dbReference type="Proteomes" id="UP001239680"/>
    </source>
</evidence>
<sequence>MMRSRLLQPLRLMLLALVTLALLATGFAHRAPSQDEAALETLWVMAGGSDAGLCGASWDPSKPHMKCPACQLTGSVDVPPCMGAVQKAELRLLAELTLPPSGAPRPAVLDKGHGSRGPPWA</sequence>
<feature type="region of interest" description="Disordered" evidence="1">
    <location>
        <begin position="99"/>
        <end position="121"/>
    </location>
</feature>
<dbReference type="EMBL" id="JAVDBT010000002">
    <property type="protein sequence ID" value="MDQ2065241.1"/>
    <property type="molecule type" value="Genomic_DNA"/>
</dbReference>
<feature type="signal peptide" evidence="2">
    <location>
        <begin position="1"/>
        <end position="30"/>
    </location>
</feature>
<dbReference type="RefSeq" id="WP_306678933.1">
    <property type="nucleotide sequence ID" value="NZ_JAVDBT010000002.1"/>
</dbReference>
<comment type="caution">
    <text evidence="3">The sequence shown here is derived from an EMBL/GenBank/DDBJ whole genome shotgun (WGS) entry which is preliminary data.</text>
</comment>
<proteinExistence type="predicted"/>
<keyword evidence="2" id="KW-0732">Signal</keyword>
<gene>
    <name evidence="3" type="ORF">Q9295_02550</name>
</gene>
<accession>A0ABU0VU33</accession>
<protein>
    <recommendedName>
        <fullName evidence="5">DUF2946 domain-containing protein</fullName>
    </recommendedName>
</protein>
<keyword evidence="4" id="KW-1185">Reference proteome</keyword>
<reference evidence="3 4" key="1">
    <citation type="submission" date="2023-08" db="EMBL/GenBank/DDBJ databases">
        <title>Characterization of two Paracoccaceae strains isolated from Phycosphere and proposal of Xinfangfangia lacusdiani sp. nov.</title>
        <authorList>
            <person name="Deng Y."/>
            <person name="Zhang Y.Q."/>
        </authorList>
    </citation>
    <scope>NUCLEOTIDE SEQUENCE [LARGE SCALE GENOMIC DNA]</scope>
    <source>
        <strain evidence="3 4">CPCC 101601</strain>
    </source>
</reference>
<organism evidence="3 4">
    <name type="scientific">Pseudogemmobacter lacusdianii</name>
    <dbReference type="NCBI Taxonomy" id="3069608"/>
    <lineage>
        <taxon>Bacteria</taxon>
        <taxon>Pseudomonadati</taxon>
        <taxon>Pseudomonadota</taxon>
        <taxon>Alphaproteobacteria</taxon>
        <taxon>Rhodobacterales</taxon>
        <taxon>Paracoccaceae</taxon>
        <taxon>Pseudogemmobacter</taxon>
    </lineage>
</organism>
<dbReference type="Proteomes" id="UP001239680">
    <property type="component" value="Unassembled WGS sequence"/>
</dbReference>